<keyword evidence="7" id="KW-1185">Reference proteome</keyword>
<dbReference type="EMBL" id="LUCH01006332">
    <property type="protein sequence ID" value="KAF5397397.1"/>
    <property type="molecule type" value="Genomic_DNA"/>
</dbReference>
<feature type="transmembrane region" description="Helical" evidence="5">
    <location>
        <begin position="12"/>
        <end position="37"/>
    </location>
</feature>
<dbReference type="InterPro" id="IPR008952">
    <property type="entry name" value="Tetraspanin_EC2_sf"/>
</dbReference>
<accession>A0A8J4SLW1</accession>
<dbReference type="OrthoDB" id="9993879at2759"/>
<keyword evidence="4 5" id="KW-0472">Membrane</keyword>
<evidence type="ECO:0000313" key="7">
    <source>
        <dbReference type="Proteomes" id="UP000748531"/>
    </source>
</evidence>
<evidence type="ECO:0000256" key="4">
    <source>
        <dbReference type="ARBA" id="ARBA00023136"/>
    </source>
</evidence>
<feature type="transmembrane region" description="Helical" evidence="5">
    <location>
        <begin position="201"/>
        <end position="226"/>
    </location>
</feature>
<evidence type="ECO:0000256" key="2">
    <source>
        <dbReference type="ARBA" id="ARBA00022692"/>
    </source>
</evidence>
<feature type="transmembrane region" description="Helical" evidence="5">
    <location>
        <begin position="49"/>
        <end position="70"/>
    </location>
</feature>
<evidence type="ECO:0000256" key="1">
    <source>
        <dbReference type="ARBA" id="ARBA00004141"/>
    </source>
</evidence>
<evidence type="ECO:0000256" key="3">
    <source>
        <dbReference type="ARBA" id="ARBA00022989"/>
    </source>
</evidence>
<dbReference type="SUPFAM" id="SSF48652">
    <property type="entry name" value="Tetraspanin"/>
    <property type="match status" value="1"/>
</dbReference>
<proteinExistence type="predicted"/>
<evidence type="ECO:0000313" key="6">
    <source>
        <dbReference type="EMBL" id="KAF5397397.1"/>
    </source>
</evidence>
<organism evidence="6 7">
    <name type="scientific">Paragonimus heterotremus</name>
    <dbReference type="NCBI Taxonomy" id="100268"/>
    <lineage>
        <taxon>Eukaryota</taxon>
        <taxon>Metazoa</taxon>
        <taxon>Spiralia</taxon>
        <taxon>Lophotrochozoa</taxon>
        <taxon>Platyhelminthes</taxon>
        <taxon>Trematoda</taxon>
        <taxon>Digenea</taxon>
        <taxon>Plagiorchiida</taxon>
        <taxon>Troglotremata</taxon>
        <taxon>Troglotrematidae</taxon>
        <taxon>Paragonimus</taxon>
    </lineage>
</organism>
<gene>
    <name evidence="6" type="ORF">PHET_09837</name>
</gene>
<dbReference type="GO" id="GO:0016020">
    <property type="term" value="C:membrane"/>
    <property type="evidence" value="ECO:0007669"/>
    <property type="project" value="UniProtKB-SubCell"/>
</dbReference>
<evidence type="ECO:0000256" key="5">
    <source>
        <dbReference type="SAM" id="Phobius"/>
    </source>
</evidence>
<dbReference type="Proteomes" id="UP000748531">
    <property type="component" value="Unassembled WGS sequence"/>
</dbReference>
<protein>
    <recommendedName>
        <fullName evidence="8">Tetraspanin</fullName>
    </recommendedName>
</protein>
<name>A0A8J4SLW1_9TREM</name>
<dbReference type="InterPro" id="IPR018499">
    <property type="entry name" value="Tetraspanin/Peripherin"/>
</dbReference>
<dbReference type="AlphaFoldDB" id="A0A8J4SLW1"/>
<comment type="subcellular location">
    <subcellularLocation>
        <location evidence="1">Membrane</location>
        <topology evidence="1">Multi-pass membrane protein</topology>
    </subcellularLocation>
</comment>
<reference evidence="6" key="1">
    <citation type="submission" date="2019-05" db="EMBL/GenBank/DDBJ databases">
        <title>Annotation for the trematode Paragonimus heterotremus.</title>
        <authorList>
            <person name="Choi Y.-J."/>
        </authorList>
    </citation>
    <scope>NUCLEOTIDE SEQUENCE</scope>
    <source>
        <strain evidence="6">LC</strain>
    </source>
</reference>
<comment type="caution">
    <text evidence="6">The sequence shown here is derived from an EMBL/GenBank/DDBJ whole genome shotgun (WGS) entry which is preliminary data.</text>
</comment>
<keyword evidence="3 5" id="KW-1133">Transmembrane helix</keyword>
<dbReference type="Gene3D" id="1.10.1450.10">
    <property type="entry name" value="Tetraspanin"/>
    <property type="match status" value="1"/>
</dbReference>
<dbReference type="Pfam" id="PF00335">
    <property type="entry name" value="Tetraspanin"/>
    <property type="match status" value="1"/>
</dbReference>
<dbReference type="CDD" id="cd03127">
    <property type="entry name" value="tetraspanin_LEL"/>
    <property type="match status" value="1"/>
</dbReference>
<sequence length="241" mass="26622">MCGYRVLRITASVINSLLLITGIVLIVLCIITENVLLNSAFDFDVHLQGFLTAALAIYCCMTIVALIGVCGTCYAKICLIITAVITLVMIIFTEVSCIIAGCVLHENIRNWIGPFIEKSVKDYWKHSNSSVLMDFIQSNVRNGSELKDFSLLQLHCCGSTLPSNYGEFTPYSCYLNDDIVSGKLHTVGCIDAATVFLKRVLTIFLCIGAGFTFLQGVDVMLSYMLYLKIKRSNAFASTEFQ</sequence>
<evidence type="ECO:0008006" key="8">
    <source>
        <dbReference type="Google" id="ProtNLM"/>
    </source>
</evidence>
<keyword evidence="2 5" id="KW-0812">Transmembrane</keyword>
<feature type="transmembrane region" description="Helical" evidence="5">
    <location>
        <begin position="77"/>
        <end position="101"/>
    </location>
</feature>